<dbReference type="InterPro" id="IPR050807">
    <property type="entry name" value="TransReg_Diox_bact_type"/>
</dbReference>
<feature type="domain" description="HTH cro/C1-type" evidence="2">
    <location>
        <begin position="40"/>
        <end position="94"/>
    </location>
</feature>
<proteinExistence type="predicted"/>
<keyword evidence="1" id="KW-0238">DNA-binding</keyword>
<dbReference type="InterPro" id="IPR011051">
    <property type="entry name" value="RmlC_Cupin_sf"/>
</dbReference>
<dbReference type="CDD" id="cd00093">
    <property type="entry name" value="HTH_XRE"/>
    <property type="match status" value="1"/>
</dbReference>
<evidence type="ECO:0000259" key="2">
    <source>
        <dbReference type="PROSITE" id="PS50943"/>
    </source>
</evidence>
<dbReference type="Gene3D" id="2.60.120.10">
    <property type="entry name" value="Jelly Rolls"/>
    <property type="match status" value="1"/>
</dbReference>
<dbReference type="SUPFAM" id="SSF51182">
    <property type="entry name" value="RmlC-like cupins"/>
    <property type="match status" value="1"/>
</dbReference>
<dbReference type="InterPro" id="IPR001387">
    <property type="entry name" value="Cro/C1-type_HTH"/>
</dbReference>
<sequence>MSSRVNNDDGVRQVEQTEVWCERVAERPSFDLITLIAASIRRERERAGLSLTELAKRAGIAKSTLSQLESGAGNPSVETLWALGVALGVPFSRLVDPPRPAVRVIRAGEGPATYSEQASYAATLLASCPPHARRDLYRISAQPGPPRTSDPHMAGTVEHLLIGAGRALAGPAQEPVELGPGDYVAYPGDVPHVFEALEPDTTAVIVMEHI</sequence>
<evidence type="ECO:0000313" key="3">
    <source>
        <dbReference type="EMBL" id="MBD3143499.1"/>
    </source>
</evidence>
<protein>
    <submittedName>
        <fullName evidence="3">Helix-turn-helix domain-containing protein</fullName>
    </submittedName>
</protein>
<dbReference type="PANTHER" id="PTHR46797:SF1">
    <property type="entry name" value="METHYLPHOSPHONATE SYNTHASE"/>
    <property type="match status" value="1"/>
</dbReference>
<dbReference type="EMBL" id="JACXRZ010000006">
    <property type="protein sequence ID" value="MBD3143499.1"/>
    <property type="molecule type" value="Genomic_DNA"/>
</dbReference>
<evidence type="ECO:0000313" key="4">
    <source>
        <dbReference type="Proteomes" id="UP000653231"/>
    </source>
</evidence>
<gene>
    <name evidence="3" type="ORF">IEQ31_09965</name>
</gene>
<reference evidence="3 4" key="1">
    <citation type="submission" date="2020-09" db="EMBL/GenBank/DDBJ databases">
        <title>Actinomycete isolated from the Camponotus japonicus Mayr.</title>
        <authorList>
            <person name="Gong X."/>
        </authorList>
    </citation>
    <scope>NUCLEOTIDE SEQUENCE [LARGE SCALE GENOMIC DNA]</scope>
    <source>
        <strain evidence="3 4">2C-HV3</strain>
    </source>
</reference>
<dbReference type="PROSITE" id="PS50943">
    <property type="entry name" value="HTH_CROC1"/>
    <property type="match status" value="1"/>
</dbReference>
<comment type="caution">
    <text evidence="3">The sequence shown here is derived from an EMBL/GenBank/DDBJ whole genome shotgun (WGS) entry which is preliminary data.</text>
</comment>
<keyword evidence="4" id="KW-1185">Reference proteome</keyword>
<dbReference type="PANTHER" id="PTHR46797">
    <property type="entry name" value="HTH-TYPE TRANSCRIPTIONAL REGULATOR"/>
    <property type="match status" value="1"/>
</dbReference>
<dbReference type="Proteomes" id="UP000653231">
    <property type="component" value="Unassembled WGS sequence"/>
</dbReference>
<dbReference type="SMART" id="SM00530">
    <property type="entry name" value="HTH_XRE"/>
    <property type="match status" value="1"/>
</dbReference>
<dbReference type="Gene3D" id="1.10.260.40">
    <property type="entry name" value="lambda repressor-like DNA-binding domains"/>
    <property type="match status" value="1"/>
</dbReference>
<organism evidence="3 4">
    <name type="scientific">Microbispora bryophytorum subsp. camponoti</name>
    <dbReference type="NCBI Taxonomy" id="1677852"/>
    <lineage>
        <taxon>Bacteria</taxon>
        <taxon>Bacillati</taxon>
        <taxon>Actinomycetota</taxon>
        <taxon>Actinomycetes</taxon>
        <taxon>Streptosporangiales</taxon>
        <taxon>Streptosporangiaceae</taxon>
        <taxon>Microbispora</taxon>
    </lineage>
</organism>
<dbReference type="SUPFAM" id="SSF47413">
    <property type="entry name" value="lambda repressor-like DNA-binding domains"/>
    <property type="match status" value="1"/>
</dbReference>
<accession>A0ABR8L4W9</accession>
<dbReference type="InterPro" id="IPR014710">
    <property type="entry name" value="RmlC-like_jellyroll"/>
</dbReference>
<name>A0ABR8L4W9_9ACTN</name>
<evidence type="ECO:0000256" key="1">
    <source>
        <dbReference type="ARBA" id="ARBA00023125"/>
    </source>
</evidence>
<dbReference type="InterPro" id="IPR010982">
    <property type="entry name" value="Lambda_DNA-bd_dom_sf"/>
</dbReference>
<dbReference type="Pfam" id="PF01381">
    <property type="entry name" value="HTH_3"/>
    <property type="match status" value="1"/>
</dbReference>